<dbReference type="AlphaFoldDB" id="A0A9X3N6X5"/>
<organism evidence="6 7">
    <name type="scientific">Solirubrobacter phytolaccae</name>
    <dbReference type="NCBI Taxonomy" id="1404360"/>
    <lineage>
        <taxon>Bacteria</taxon>
        <taxon>Bacillati</taxon>
        <taxon>Actinomycetota</taxon>
        <taxon>Thermoleophilia</taxon>
        <taxon>Solirubrobacterales</taxon>
        <taxon>Solirubrobacteraceae</taxon>
        <taxon>Solirubrobacter</taxon>
    </lineage>
</organism>
<dbReference type="GO" id="GO:0004357">
    <property type="term" value="F:glutamate-cysteine ligase activity"/>
    <property type="evidence" value="ECO:0007669"/>
    <property type="project" value="UniProtKB-EC"/>
</dbReference>
<evidence type="ECO:0000256" key="3">
    <source>
        <dbReference type="ARBA" id="ARBA00022840"/>
    </source>
</evidence>
<comment type="similarity">
    <text evidence="5">Belongs to the glutamate--cysteine ligase type 2 family. YbdK subfamily.</text>
</comment>
<dbReference type="SUPFAM" id="SSF55931">
    <property type="entry name" value="Glutamine synthetase/guanido kinase"/>
    <property type="match status" value="1"/>
</dbReference>
<sequence length="366" mass="40187">MRSVDALRARFDAPDTIGYGIEEELFLVDHERLDELPLAREVHERADGDPRFKLELMAAQLEIVTPPSPDVETAVEALRVARRDLATLAEPIGRLMSAGAHPIAPELSVLTDDPRYQHTLDDYGERARRQLVSGLHLHISLGGADRTLAVYNALRSHLPELAALAANAPFHAGRDTGLASIRPTIAVNLRRQGVPPPIPSWEWFAEALQWGRASDTVPDTRRWWFELRLHAQYGTLELRAPDAQASIADVHGVAAFAFGLIESLAARHDAGEPLPVHDSWRIDENRWSAMRDGVEGTLADLSTGERTPTRELLRSRLPSLHPETERLLEANGALRQRAAGLDGAAAYLVDAYNNAATSAPSSGRAK</sequence>
<dbReference type="InterPro" id="IPR050141">
    <property type="entry name" value="GCL_type2/YbdK_subfam"/>
</dbReference>
<dbReference type="RefSeq" id="WP_270025177.1">
    <property type="nucleotide sequence ID" value="NZ_JAPDDP010000016.1"/>
</dbReference>
<dbReference type="GO" id="GO:0042398">
    <property type="term" value="P:modified amino acid biosynthetic process"/>
    <property type="evidence" value="ECO:0007669"/>
    <property type="project" value="InterPro"/>
</dbReference>
<keyword evidence="1 5" id="KW-0436">Ligase</keyword>
<reference evidence="6" key="1">
    <citation type="submission" date="2022-10" db="EMBL/GenBank/DDBJ databases">
        <title>The WGS of Solirubrobacter phytolaccae KCTC 29190.</title>
        <authorList>
            <person name="Jiang Z."/>
        </authorList>
    </citation>
    <scope>NUCLEOTIDE SEQUENCE</scope>
    <source>
        <strain evidence="6">KCTC 29190</strain>
    </source>
</reference>
<dbReference type="PANTHER" id="PTHR36510">
    <property type="entry name" value="GLUTAMATE--CYSTEINE LIGASE 2-RELATED"/>
    <property type="match status" value="1"/>
</dbReference>
<evidence type="ECO:0000256" key="4">
    <source>
        <dbReference type="ARBA" id="ARBA00048819"/>
    </source>
</evidence>
<proteinExistence type="inferred from homology"/>
<accession>A0A9X3N6X5</accession>
<comment type="caution">
    <text evidence="6">The sequence shown here is derived from an EMBL/GenBank/DDBJ whole genome shotgun (WGS) entry which is preliminary data.</text>
</comment>
<dbReference type="InterPro" id="IPR014746">
    <property type="entry name" value="Gln_synth/guanido_kin_cat_dom"/>
</dbReference>
<dbReference type="InterPro" id="IPR011793">
    <property type="entry name" value="YbdK"/>
</dbReference>
<dbReference type="NCBIfam" id="TIGR02050">
    <property type="entry name" value="gshA_cyan_rel"/>
    <property type="match status" value="1"/>
</dbReference>
<keyword evidence="2 5" id="KW-0547">Nucleotide-binding</keyword>
<dbReference type="Gene3D" id="3.30.590.20">
    <property type="match status" value="1"/>
</dbReference>
<comment type="function">
    <text evidence="5">ATP-dependent carboxylate-amine ligase which exhibits weak glutamate--cysteine ligase activity.</text>
</comment>
<dbReference type="Proteomes" id="UP001147653">
    <property type="component" value="Unassembled WGS sequence"/>
</dbReference>
<name>A0A9X3N6X5_9ACTN</name>
<dbReference type="EMBL" id="JAPDDP010000016">
    <property type="protein sequence ID" value="MDA0180868.1"/>
    <property type="molecule type" value="Genomic_DNA"/>
</dbReference>
<evidence type="ECO:0000313" key="6">
    <source>
        <dbReference type="EMBL" id="MDA0180868.1"/>
    </source>
</evidence>
<comment type="catalytic activity">
    <reaction evidence="4 5">
        <text>L-cysteine + L-glutamate + ATP = gamma-L-glutamyl-L-cysteine + ADP + phosphate + H(+)</text>
        <dbReference type="Rhea" id="RHEA:13285"/>
        <dbReference type="ChEBI" id="CHEBI:15378"/>
        <dbReference type="ChEBI" id="CHEBI:29985"/>
        <dbReference type="ChEBI" id="CHEBI:30616"/>
        <dbReference type="ChEBI" id="CHEBI:35235"/>
        <dbReference type="ChEBI" id="CHEBI:43474"/>
        <dbReference type="ChEBI" id="CHEBI:58173"/>
        <dbReference type="ChEBI" id="CHEBI:456216"/>
        <dbReference type="EC" id="6.3.2.2"/>
    </reaction>
</comment>
<evidence type="ECO:0000256" key="1">
    <source>
        <dbReference type="ARBA" id="ARBA00022598"/>
    </source>
</evidence>
<keyword evidence="7" id="KW-1185">Reference proteome</keyword>
<evidence type="ECO:0000256" key="2">
    <source>
        <dbReference type="ARBA" id="ARBA00022741"/>
    </source>
</evidence>
<dbReference type="EC" id="6.3.2.2" evidence="5"/>
<dbReference type="InterPro" id="IPR006336">
    <property type="entry name" value="GCS2"/>
</dbReference>
<gene>
    <name evidence="6" type="ORF">OJ997_11235</name>
</gene>
<protein>
    <recommendedName>
        <fullName evidence="5">Putative glutamate--cysteine ligase 2</fullName>
        <ecNumber evidence="5">6.3.2.2</ecNumber>
    </recommendedName>
    <alternativeName>
        <fullName evidence="5">Gamma-glutamylcysteine synthetase 2</fullName>
        <shortName evidence="5">GCS 2</shortName>
        <shortName evidence="5">Gamma-GCS 2</shortName>
    </alternativeName>
</protein>
<dbReference type="PANTHER" id="PTHR36510:SF1">
    <property type="entry name" value="GLUTAMATE--CYSTEINE LIGASE 2-RELATED"/>
    <property type="match status" value="1"/>
</dbReference>
<keyword evidence="3 5" id="KW-0067">ATP-binding</keyword>
<evidence type="ECO:0000256" key="5">
    <source>
        <dbReference type="HAMAP-Rule" id="MF_01609"/>
    </source>
</evidence>
<dbReference type="HAMAP" id="MF_01609">
    <property type="entry name" value="Glu_cys_ligase_2"/>
    <property type="match status" value="1"/>
</dbReference>
<evidence type="ECO:0000313" key="7">
    <source>
        <dbReference type="Proteomes" id="UP001147653"/>
    </source>
</evidence>
<dbReference type="GO" id="GO:0005524">
    <property type="term" value="F:ATP binding"/>
    <property type="evidence" value="ECO:0007669"/>
    <property type="project" value="UniProtKB-KW"/>
</dbReference>
<dbReference type="Pfam" id="PF04107">
    <property type="entry name" value="GCS2"/>
    <property type="match status" value="1"/>
</dbReference>